<dbReference type="RefSeq" id="WP_249314574.1">
    <property type="nucleotide sequence ID" value="NZ_JACRSR010000001.1"/>
</dbReference>
<dbReference type="AlphaFoldDB" id="A0A926D324"/>
<dbReference type="Pfam" id="PF09924">
    <property type="entry name" value="LPG_synthase_C"/>
    <property type="match status" value="1"/>
</dbReference>
<gene>
    <name evidence="2" type="ORF">H8696_01905</name>
</gene>
<evidence type="ECO:0000259" key="1">
    <source>
        <dbReference type="Pfam" id="PF09924"/>
    </source>
</evidence>
<comment type="caution">
    <text evidence="2">The sequence shown here is derived from an EMBL/GenBank/DDBJ whole genome shotgun (WGS) entry which is preliminary data.</text>
</comment>
<dbReference type="PIRSF" id="PIRSF018688">
    <property type="entry name" value="UCP018688"/>
    <property type="match status" value="1"/>
</dbReference>
<dbReference type="PANTHER" id="PTHR41373:SF1">
    <property type="entry name" value="PHOSPHATIDYLGLYCEROL LYSYLTRANSFERASE C-TERMINAL DOMAIN-CONTAINING PROTEIN"/>
    <property type="match status" value="1"/>
</dbReference>
<dbReference type="SUPFAM" id="SSF55729">
    <property type="entry name" value="Acyl-CoA N-acyltransferases (Nat)"/>
    <property type="match status" value="2"/>
</dbReference>
<dbReference type="PANTHER" id="PTHR41373">
    <property type="entry name" value="DUF2156 DOMAIN-CONTAINING PROTEIN"/>
    <property type="match status" value="1"/>
</dbReference>
<name>A0A926D324_9FIRM</name>
<dbReference type="InterPro" id="IPR016732">
    <property type="entry name" value="UCP018688"/>
</dbReference>
<feature type="domain" description="Phosphatidylglycerol lysyltransferase C-terminal" evidence="1">
    <location>
        <begin position="26"/>
        <end position="299"/>
    </location>
</feature>
<dbReference type="Proteomes" id="UP000623172">
    <property type="component" value="Unassembled WGS sequence"/>
</dbReference>
<dbReference type="InterPro" id="IPR024320">
    <property type="entry name" value="LPG_synthase_C"/>
</dbReference>
<dbReference type="Gene3D" id="3.40.630.30">
    <property type="match status" value="1"/>
</dbReference>
<proteinExistence type="predicted"/>
<keyword evidence="3" id="KW-1185">Reference proteome</keyword>
<dbReference type="EMBL" id="JACRSR010000001">
    <property type="protein sequence ID" value="MBC8530602.1"/>
    <property type="molecule type" value="Genomic_DNA"/>
</dbReference>
<dbReference type="InterPro" id="IPR016181">
    <property type="entry name" value="Acyl_CoA_acyltransferase"/>
</dbReference>
<reference evidence="2" key="1">
    <citation type="submission" date="2020-08" db="EMBL/GenBank/DDBJ databases">
        <title>Genome public.</title>
        <authorList>
            <person name="Liu C."/>
            <person name="Sun Q."/>
        </authorList>
    </citation>
    <scope>NUCLEOTIDE SEQUENCE</scope>
    <source>
        <strain evidence="2">NSJ-53</strain>
    </source>
</reference>
<protein>
    <submittedName>
        <fullName evidence="2">DUF2156 domain-containing protein</fullName>
    </submittedName>
</protein>
<evidence type="ECO:0000313" key="2">
    <source>
        <dbReference type="EMBL" id="MBC8530602.1"/>
    </source>
</evidence>
<organism evidence="2 3">
    <name type="scientific">Gehongia tenuis</name>
    <dbReference type="NCBI Taxonomy" id="2763655"/>
    <lineage>
        <taxon>Bacteria</taxon>
        <taxon>Bacillati</taxon>
        <taxon>Bacillota</taxon>
        <taxon>Clostridia</taxon>
        <taxon>Christensenellales</taxon>
        <taxon>Christensenellaceae</taxon>
        <taxon>Gehongia</taxon>
    </lineage>
</organism>
<evidence type="ECO:0000313" key="3">
    <source>
        <dbReference type="Proteomes" id="UP000623172"/>
    </source>
</evidence>
<accession>A0A926D324</accession>
<sequence length="305" mass="35607">MLAFKDLQMSDKKMFDEYCGMWRIENSELSFPSLYIWRGSGMVQWAEEDGVLFIKIKWGVLEGPEHFYALIPRCDQPLCGAMQKAVDYCREQRIPFVMRGVPQWLYEMIVRDCPDQYVIEEDRDNFDYVYRWEDLAELKGKKYHGKRNHINKFLQEYSYEYLPLTADLVGDCKEVYLKWMDEKSEDELGPAIEAERMATWEALDHFEELSMVGGVIKVNGRVEAFSLGEFMKKPGWAVVHIEKANSEIPGLYPLINQQFVIHALAGAEFVNREEDMGLEGLRKAKLSYQPAEMVKKYVVTLKEDA</sequence>